<keyword evidence="4" id="KW-1185">Reference proteome</keyword>
<gene>
    <name evidence="3" type="ORF">HND93_22385</name>
</gene>
<dbReference type="InterPro" id="IPR011990">
    <property type="entry name" value="TPR-like_helical_dom_sf"/>
</dbReference>
<name>A0ABX2TDS3_9PROT</name>
<keyword evidence="1" id="KW-0802">TPR repeat</keyword>
<dbReference type="PROSITE" id="PS50005">
    <property type="entry name" value="TPR"/>
    <property type="match status" value="2"/>
</dbReference>
<dbReference type="Pfam" id="PF13432">
    <property type="entry name" value="TPR_16"/>
    <property type="match status" value="1"/>
</dbReference>
<organism evidence="3 4">
    <name type="scientific">Azospirillum oleiclasticum</name>
    <dbReference type="NCBI Taxonomy" id="2735135"/>
    <lineage>
        <taxon>Bacteria</taxon>
        <taxon>Pseudomonadati</taxon>
        <taxon>Pseudomonadota</taxon>
        <taxon>Alphaproteobacteria</taxon>
        <taxon>Rhodospirillales</taxon>
        <taxon>Azospirillaceae</taxon>
        <taxon>Azospirillum</taxon>
    </lineage>
</organism>
<feature type="repeat" description="TPR" evidence="1">
    <location>
        <begin position="117"/>
        <end position="150"/>
    </location>
</feature>
<sequence>MSLPRIRIAPSAGHPDHIYDRANRAAADGDLERAEALYRQLLGIRPGHAEGHNNLGNVLLAQGRCDDALAAFEMALGIGLDHPSVHYNRASALKEAGRYDEAVRAFHRCLVRAPDYVMAYNNLANLHSGFGRWDSAVAGYRRSITLAPGWTRAQDNLRATLQAMRAVGEGEAALRHALLWRRDHPDQPLARHTAAALAGEAGDPRASDTYVKQLFDAFAGEFDTKLAAIGYRAPALLAEAVAAVVAPSAGLDVLDAGCGTGLCGPHLRPYARSLTGVDLSAGMLDKAAARGLYDRLEEAELEAFARAHPGGFDLIVSADVLCYFGALDAILPAFAAALRPGGRLAFTVERLAGGSAGGWALMPHGRYAHEEPYVRATLEASGFTAVTVGHGALRRECGEDVTGLVVMAVRA</sequence>
<dbReference type="SUPFAM" id="SSF48452">
    <property type="entry name" value="TPR-like"/>
    <property type="match status" value="1"/>
</dbReference>
<evidence type="ECO:0000313" key="4">
    <source>
        <dbReference type="Proteomes" id="UP000584642"/>
    </source>
</evidence>
<proteinExistence type="predicted"/>
<dbReference type="InterPro" id="IPR013217">
    <property type="entry name" value="Methyltransf_12"/>
</dbReference>
<feature type="domain" description="Methyltransferase type 12" evidence="2">
    <location>
        <begin position="254"/>
        <end position="344"/>
    </location>
</feature>
<accession>A0ABX2TDS3</accession>
<feature type="repeat" description="TPR" evidence="1">
    <location>
        <begin position="83"/>
        <end position="116"/>
    </location>
</feature>
<dbReference type="CDD" id="cd02440">
    <property type="entry name" value="AdoMet_MTases"/>
    <property type="match status" value="1"/>
</dbReference>
<evidence type="ECO:0000313" key="3">
    <source>
        <dbReference type="EMBL" id="NYZ22466.1"/>
    </source>
</evidence>
<dbReference type="Pfam" id="PF08242">
    <property type="entry name" value="Methyltransf_12"/>
    <property type="match status" value="1"/>
</dbReference>
<dbReference type="Proteomes" id="UP000584642">
    <property type="component" value="Unassembled WGS sequence"/>
</dbReference>
<dbReference type="PANTHER" id="PTHR44998">
    <property type="match status" value="1"/>
</dbReference>
<dbReference type="SMART" id="SM00028">
    <property type="entry name" value="TPR"/>
    <property type="match status" value="4"/>
</dbReference>
<dbReference type="SUPFAM" id="SSF53335">
    <property type="entry name" value="S-adenosyl-L-methionine-dependent methyltransferases"/>
    <property type="match status" value="1"/>
</dbReference>
<protein>
    <submittedName>
        <fullName evidence="3">Tetratricopeptide repeat protein</fullName>
    </submittedName>
</protein>
<dbReference type="InterPro" id="IPR029063">
    <property type="entry name" value="SAM-dependent_MTases_sf"/>
</dbReference>
<dbReference type="InterPro" id="IPR019734">
    <property type="entry name" value="TPR_rpt"/>
</dbReference>
<dbReference type="RefSeq" id="WP_180284244.1">
    <property type="nucleotide sequence ID" value="NZ_JABFDB010000019.1"/>
</dbReference>
<evidence type="ECO:0000256" key="1">
    <source>
        <dbReference type="PROSITE-ProRule" id="PRU00339"/>
    </source>
</evidence>
<dbReference type="Gene3D" id="3.40.50.150">
    <property type="entry name" value="Vaccinia Virus protein VP39"/>
    <property type="match status" value="1"/>
</dbReference>
<dbReference type="Gene3D" id="1.25.40.10">
    <property type="entry name" value="Tetratricopeptide repeat domain"/>
    <property type="match status" value="2"/>
</dbReference>
<comment type="caution">
    <text evidence="3">The sequence shown here is derived from an EMBL/GenBank/DDBJ whole genome shotgun (WGS) entry which is preliminary data.</text>
</comment>
<dbReference type="EMBL" id="JABFDB010000019">
    <property type="protein sequence ID" value="NYZ22466.1"/>
    <property type="molecule type" value="Genomic_DNA"/>
</dbReference>
<dbReference type="PANTHER" id="PTHR44998:SF1">
    <property type="entry name" value="UDP-N-ACETYLGLUCOSAMINE--PEPTIDE N-ACETYLGLUCOSAMINYLTRANSFERASE 110 KDA SUBUNIT"/>
    <property type="match status" value="1"/>
</dbReference>
<reference evidence="3 4" key="1">
    <citation type="submission" date="2020-05" db="EMBL/GenBank/DDBJ databases">
        <title>Azospirillum oleiclasticum sp. nov, a nitrogen-fixing and heavy crude oil-emulsifying bacterium isolated from the crude oil of Yumen Oilfield.</title>
        <authorList>
            <person name="Wu D."/>
            <person name="Cai M."/>
            <person name="Zhang X."/>
        </authorList>
    </citation>
    <scope>NUCLEOTIDE SEQUENCE [LARGE SCALE GENOMIC DNA]</scope>
    <source>
        <strain evidence="3 4">ROY-1-1-2</strain>
    </source>
</reference>
<evidence type="ECO:0000259" key="2">
    <source>
        <dbReference type="Pfam" id="PF08242"/>
    </source>
</evidence>
<dbReference type="Pfam" id="PF13424">
    <property type="entry name" value="TPR_12"/>
    <property type="match status" value="1"/>
</dbReference>